<keyword evidence="11" id="KW-0100">Branched-chain amino acid biosynthesis</keyword>
<name>A0A0V8RSS2_9ACTO</name>
<dbReference type="SUPFAM" id="SSF56752">
    <property type="entry name" value="D-aminoacid aminotransferase-like PLP-dependent enzymes"/>
    <property type="match status" value="1"/>
</dbReference>
<dbReference type="PANTHER" id="PTHR11825:SF44">
    <property type="entry name" value="BRANCHED-CHAIN-AMINO-ACID AMINOTRANSFERASE"/>
    <property type="match status" value="1"/>
</dbReference>
<dbReference type="GO" id="GO:0009099">
    <property type="term" value="P:L-valine biosynthetic process"/>
    <property type="evidence" value="ECO:0007669"/>
    <property type="project" value="UniProtKB-UniPathway"/>
</dbReference>
<keyword evidence="10" id="KW-0663">Pyridoxal phosphate</keyword>
<evidence type="ECO:0000256" key="5">
    <source>
        <dbReference type="ARBA" id="ARBA00009320"/>
    </source>
</evidence>
<evidence type="ECO:0000256" key="11">
    <source>
        <dbReference type="ARBA" id="ARBA00023304"/>
    </source>
</evidence>
<reference evidence="16 17" key="1">
    <citation type="submission" date="2015-10" db="EMBL/GenBank/DDBJ databases">
        <title>Draft Genome of Actinomyces odontolyticus subsp. actinosynbacter strain XH001.</title>
        <authorList>
            <person name="Mclean J.S."/>
            <person name="He X."/>
        </authorList>
    </citation>
    <scope>NUCLEOTIDE SEQUENCE [LARGE SCALE GENOMIC DNA]</scope>
    <source>
        <strain evidence="16 17">XH001</strain>
    </source>
</reference>
<dbReference type="InterPro" id="IPR005786">
    <property type="entry name" value="B_amino_transII"/>
</dbReference>
<comment type="similarity">
    <text evidence="5">Belongs to the class-IV pyridoxal-phosphate-dependent aminotransferase family.</text>
</comment>
<dbReference type="UniPathway" id="UPA00047">
    <property type="reaction ID" value="UER00058"/>
</dbReference>
<dbReference type="EC" id="2.6.1.42" evidence="6"/>
<evidence type="ECO:0000256" key="4">
    <source>
        <dbReference type="ARBA" id="ARBA00005072"/>
    </source>
</evidence>
<dbReference type="InterPro" id="IPR033939">
    <property type="entry name" value="BCAT_family"/>
</dbReference>
<dbReference type="UniPathway" id="UPA00048">
    <property type="reaction ID" value="UER00073"/>
</dbReference>
<feature type="modified residue" description="N6-(pyridoxal phosphate)lysine" evidence="15">
    <location>
        <position position="224"/>
    </location>
</feature>
<keyword evidence="9 16" id="KW-0808">Transferase</keyword>
<dbReference type="Pfam" id="PF01063">
    <property type="entry name" value="Aminotran_4"/>
    <property type="match status" value="1"/>
</dbReference>
<keyword evidence="8" id="KW-0028">Amino-acid biosynthesis</keyword>
<evidence type="ECO:0000256" key="1">
    <source>
        <dbReference type="ARBA" id="ARBA00001933"/>
    </source>
</evidence>
<dbReference type="PANTHER" id="PTHR11825">
    <property type="entry name" value="SUBGROUP IIII AMINOTRANSFERASE"/>
    <property type="match status" value="1"/>
</dbReference>
<evidence type="ECO:0000256" key="12">
    <source>
        <dbReference type="ARBA" id="ARBA00048212"/>
    </source>
</evidence>
<accession>A0A0V8RSS2</accession>
<organism evidence="16 17">
    <name type="scientific">Schaalia odontolytica</name>
    <dbReference type="NCBI Taxonomy" id="1660"/>
    <lineage>
        <taxon>Bacteria</taxon>
        <taxon>Bacillati</taxon>
        <taxon>Actinomycetota</taxon>
        <taxon>Actinomycetes</taxon>
        <taxon>Actinomycetales</taxon>
        <taxon>Actinomycetaceae</taxon>
        <taxon>Schaalia</taxon>
    </lineage>
</organism>
<comment type="catalytic activity">
    <reaction evidence="12">
        <text>L-valine + 2-oxoglutarate = 3-methyl-2-oxobutanoate + L-glutamate</text>
        <dbReference type="Rhea" id="RHEA:24813"/>
        <dbReference type="ChEBI" id="CHEBI:11851"/>
        <dbReference type="ChEBI" id="CHEBI:16810"/>
        <dbReference type="ChEBI" id="CHEBI:29985"/>
        <dbReference type="ChEBI" id="CHEBI:57762"/>
        <dbReference type="EC" id="2.6.1.42"/>
    </reaction>
</comment>
<comment type="caution">
    <text evidence="16">The sequence shown here is derived from an EMBL/GenBank/DDBJ whole genome shotgun (WGS) entry which is preliminary data.</text>
</comment>
<dbReference type="OrthoDB" id="9804984at2"/>
<evidence type="ECO:0000256" key="3">
    <source>
        <dbReference type="ARBA" id="ARBA00004931"/>
    </source>
</evidence>
<dbReference type="InterPro" id="IPR036038">
    <property type="entry name" value="Aminotransferase-like"/>
</dbReference>
<dbReference type="InterPro" id="IPR043132">
    <property type="entry name" value="BCAT-like_C"/>
</dbReference>
<evidence type="ECO:0000256" key="13">
    <source>
        <dbReference type="ARBA" id="ARBA00048798"/>
    </source>
</evidence>
<comment type="cofactor">
    <cofactor evidence="1">
        <name>pyridoxal 5'-phosphate</name>
        <dbReference type="ChEBI" id="CHEBI:597326"/>
    </cofactor>
</comment>
<dbReference type="Gene3D" id="3.20.10.10">
    <property type="entry name" value="D-amino Acid Aminotransferase, subunit A, domain 2"/>
    <property type="match status" value="1"/>
</dbReference>
<dbReference type="AlphaFoldDB" id="A0A0V8RSS2"/>
<dbReference type="GO" id="GO:0009098">
    <property type="term" value="P:L-leucine biosynthetic process"/>
    <property type="evidence" value="ECO:0007669"/>
    <property type="project" value="UniProtKB-UniPathway"/>
</dbReference>
<comment type="catalytic activity">
    <reaction evidence="14">
        <text>L-leucine + 2-oxoglutarate = 4-methyl-2-oxopentanoate + L-glutamate</text>
        <dbReference type="Rhea" id="RHEA:18321"/>
        <dbReference type="ChEBI" id="CHEBI:16810"/>
        <dbReference type="ChEBI" id="CHEBI:17865"/>
        <dbReference type="ChEBI" id="CHEBI:29985"/>
        <dbReference type="ChEBI" id="CHEBI:57427"/>
        <dbReference type="EC" id="2.6.1.42"/>
    </reaction>
</comment>
<sequence length="382" mass="41880">MASTQHTPTELEAAGDLVLPAADELAGRFPLTPNAHPATPEEYNEIMSTLAFGKKFTDHMAHMRWTREGGWDDRGVIPYGPLELTPGASVFHYCQSVFEGIKAYKREDGSVWTFRPGYNAARLNHSARRLALPELSREDFVASLVDYVRADVKWVPDVDGSSLYLRPFMFASEEFVGVHPAGVVDYYVIGSPSGPYFKGGLSGVAIWVEREYHRAGPGGTGSAKAGGNYAASLLPQIQAEAKGFSQVCFLDTYEGKYLEELGGMNMFVVMADGTIRTPELTGVILEGGTRSAILRMLRDQGVDVREEKIALSEVVDGIRSGAVAEVFACGTAAVVTPITRLAGDDFDVEIEVGDRTREIHKRLTDIQWGRAEDPYGWTYRLV</sequence>
<dbReference type="UniPathway" id="UPA00049">
    <property type="reaction ID" value="UER00062"/>
</dbReference>
<evidence type="ECO:0000256" key="7">
    <source>
        <dbReference type="ARBA" id="ARBA00022576"/>
    </source>
</evidence>
<evidence type="ECO:0000256" key="15">
    <source>
        <dbReference type="PIRSR" id="PIRSR006468-1"/>
    </source>
</evidence>
<dbReference type="NCBIfam" id="NF009897">
    <property type="entry name" value="PRK13357.1"/>
    <property type="match status" value="1"/>
</dbReference>
<evidence type="ECO:0000256" key="10">
    <source>
        <dbReference type="ARBA" id="ARBA00022898"/>
    </source>
</evidence>
<dbReference type="GO" id="GO:0052656">
    <property type="term" value="F:L-isoleucine-2-oxoglutarate transaminase activity"/>
    <property type="evidence" value="ECO:0007669"/>
    <property type="project" value="RHEA"/>
</dbReference>
<dbReference type="GO" id="GO:0052655">
    <property type="term" value="F:L-valine-2-oxoglutarate transaminase activity"/>
    <property type="evidence" value="ECO:0007669"/>
    <property type="project" value="RHEA"/>
</dbReference>
<dbReference type="PIRSF" id="PIRSF006468">
    <property type="entry name" value="BCAT1"/>
    <property type="match status" value="1"/>
</dbReference>
<dbReference type="Proteomes" id="UP000054686">
    <property type="component" value="Unassembled WGS sequence"/>
</dbReference>
<comment type="pathway">
    <text evidence="2">Amino-acid biosynthesis; L-isoleucine biosynthesis; L-isoleucine from 2-oxobutanoate: step 4/4.</text>
</comment>
<dbReference type="Gene3D" id="3.30.470.10">
    <property type="match status" value="1"/>
</dbReference>
<dbReference type="GO" id="GO:0052654">
    <property type="term" value="F:L-leucine-2-oxoglutarate transaminase activity"/>
    <property type="evidence" value="ECO:0007669"/>
    <property type="project" value="RHEA"/>
</dbReference>
<dbReference type="InterPro" id="IPR043131">
    <property type="entry name" value="BCAT-like_N"/>
</dbReference>
<evidence type="ECO:0000256" key="6">
    <source>
        <dbReference type="ARBA" id="ARBA00013053"/>
    </source>
</evidence>
<comment type="pathway">
    <text evidence="3">Amino-acid biosynthesis; L-valine biosynthesis; L-valine from pyruvate: step 4/4.</text>
</comment>
<evidence type="ECO:0000256" key="14">
    <source>
        <dbReference type="ARBA" id="ARBA00049229"/>
    </source>
</evidence>
<dbReference type="GO" id="GO:0009097">
    <property type="term" value="P:isoleucine biosynthetic process"/>
    <property type="evidence" value="ECO:0007669"/>
    <property type="project" value="UniProtKB-UniPathway"/>
</dbReference>
<evidence type="ECO:0000256" key="2">
    <source>
        <dbReference type="ARBA" id="ARBA00004824"/>
    </source>
</evidence>
<evidence type="ECO:0000256" key="8">
    <source>
        <dbReference type="ARBA" id="ARBA00022605"/>
    </source>
</evidence>
<comment type="pathway">
    <text evidence="4">Amino-acid biosynthesis; L-leucine biosynthesis; L-leucine from 3-methyl-2-oxobutanoate: step 4/4.</text>
</comment>
<evidence type="ECO:0000313" key="16">
    <source>
        <dbReference type="EMBL" id="KSW11043.1"/>
    </source>
</evidence>
<dbReference type="RefSeq" id="WP_060566752.1">
    <property type="nucleotide sequence ID" value="NZ_CP040006.1"/>
</dbReference>
<dbReference type="EMBL" id="LLVT01000002">
    <property type="protein sequence ID" value="KSW11043.1"/>
    <property type="molecule type" value="Genomic_DNA"/>
</dbReference>
<dbReference type="InterPro" id="IPR001544">
    <property type="entry name" value="Aminotrans_IV"/>
</dbReference>
<dbReference type="NCBIfam" id="TIGR01123">
    <property type="entry name" value="ilvE_II"/>
    <property type="match status" value="1"/>
</dbReference>
<keyword evidence="7 16" id="KW-0032">Aminotransferase</keyword>
<protein>
    <recommendedName>
        <fullName evidence="6">branched-chain-amino-acid transaminase</fullName>
        <ecNumber evidence="6">2.6.1.42</ecNumber>
    </recommendedName>
</protein>
<proteinExistence type="inferred from homology"/>
<comment type="catalytic activity">
    <reaction evidence="13">
        <text>L-isoleucine + 2-oxoglutarate = (S)-3-methyl-2-oxopentanoate + L-glutamate</text>
        <dbReference type="Rhea" id="RHEA:24801"/>
        <dbReference type="ChEBI" id="CHEBI:16810"/>
        <dbReference type="ChEBI" id="CHEBI:29985"/>
        <dbReference type="ChEBI" id="CHEBI:35146"/>
        <dbReference type="ChEBI" id="CHEBI:58045"/>
        <dbReference type="EC" id="2.6.1.42"/>
    </reaction>
</comment>
<evidence type="ECO:0000313" key="17">
    <source>
        <dbReference type="Proteomes" id="UP000054686"/>
    </source>
</evidence>
<evidence type="ECO:0000256" key="9">
    <source>
        <dbReference type="ARBA" id="ARBA00022679"/>
    </source>
</evidence>
<dbReference type="CDD" id="cd01557">
    <property type="entry name" value="BCAT_beta_family"/>
    <property type="match status" value="1"/>
</dbReference>
<gene>
    <name evidence="16" type="ORF">APY09_06115</name>
</gene>